<keyword evidence="4" id="KW-1185">Reference proteome</keyword>
<dbReference type="RefSeq" id="WP_425347296.1">
    <property type="nucleotide sequence ID" value="NZ_JBGUBD010000020.1"/>
</dbReference>
<proteinExistence type="inferred from homology"/>
<comment type="similarity">
    <text evidence="1">Belongs to the PspA/Vipp/IM30 family.</text>
</comment>
<dbReference type="InterPro" id="IPR007157">
    <property type="entry name" value="PspA_VIPP1"/>
</dbReference>
<evidence type="ECO:0000313" key="3">
    <source>
        <dbReference type="EMBL" id="MFA9480375.1"/>
    </source>
</evidence>
<dbReference type="EMBL" id="JBGUBD010000020">
    <property type="protein sequence ID" value="MFA9480375.1"/>
    <property type="molecule type" value="Genomic_DNA"/>
</dbReference>
<gene>
    <name evidence="3" type="ORF">ACERK3_19055</name>
</gene>
<accession>A0ABV4U9T5</accession>
<evidence type="ECO:0000256" key="1">
    <source>
        <dbReference type="ARBA" id="ARBA00043985"/>
    </source>
</evidence>
<sequence>MKEGITARVGRIISGGFNQLIDSMENAAPEMVMEEAIREVDGAIDEVRAELGKTVANKHLATRRLSDANGRHEKLAEQIDLAVEQGREELAEAAIAQQLDLEAQVPVLETTINDCAGEEKELEGYIAALQAKKREMKEELREFRKSRAEAAKTTGVATGSDGQSRPGSDVESRVSKAGSAFDRVLERQTGLGGLDTSLKQSGQLAELEDLSRKHRIEERLAAAKARAKKS</sequence>
<feature type="compositionally biased region" description="Polar residues" evidence="2">
    <location>
        <begin position="155"/>
        <end position="166"/>
    </location>
</feature>
<feature type="region of interest" description="Disordered" evidence="2">
    <location>
        <begin position="145"/>
        <end position="179"/>
    </location>
</feature>
<dbReference type="PANTHER" id="PTHR31088:SF6">
    <property type="entry name" value="PHAGE SHOCK PROTEIN A"/>
    <property type="match status" value="1"/>
</dbReference>
<dbReference type="Proteomes" id="UP001575105">
    <property type="component" value="Unassembled WGS sequence"/>
</dbReference>
<protein>
    <submittedName>
        <fullName evidence="3">PspA/IM30 family protein</fullName>
    </submittedName>
</protein>
<dbReference type="PANTHER" id="PTHR31088">
    <property type="entry name" value="MEMBRANE-ASSOCIATED PROTEIN VIPP1, CHLOROPLASTIC"/>
    <property type="match status" value="1"/>
</dbReference>
<dbReference type="Pfam" id="PF04012">
    <property type="entry name" value="PspA_IM30"/>
    <property type="match status" value="1"/>
</dbReference>
<organism evidence="3 4">
    <name type="scientific">Natronomicrosphaera hydrolytica</name>
    <dbReference type="NCBI Taxonomy" id="3242702"/>
    <lineage>
        <taxon>Bacteria</taxon>
        <taxon>Pseudomonadati</taxon>
        <taxon>Planctomycetota</taxon>
        <taxon>Phycisphaerae</taxon>
        <taxon>Phycisphaerales</taxon>
        <taxon>Phycisphaeraceae</taxon>
        <taxon>Natronomicrosphaera</taxon>
    </lineage>
</organism>
<comment type="caution">
    <text evidence="3">The sequence shown here is derived from an EMBL/GenBank/DDBJ whole genome shotgun (WGS) entry which is preliminary data.</text>
</comment>
<name>A0ABV4U9T5_9BACT</name>
<evidence type="ECO:0000256" key="2">
    <source>
        <dbReference type="SAM" id="MobiDB-lite"/>
    </source>
</evidence>
<reference evidence="3 4" key="1">
    <citation type="submission" date="2024-08" db="EMBL/GenBank/DDBJ databases">
        <title>Whole-genome sequencing of halo(alkali)philic microorganisms from hypersaline lakes.</title>
        <authorList>
            <person name="Sorokin D.Y."/>
            <person name="Merkel A.Y."/>
            <person name="Messina E."/>
            <person name="Yakimov M."/>
        </authorList>
    </citation>
    <scope>NUCLEOTIDE SEQUENCE [LARGE SCALE GENOMIC DNA]</scope>
    <source>
        <strain evidence="3 4">AB-hyl4</strain>
    </source>
</reference>
<evidence type="ECO:0000313" key="4">
    <source>
        <dbReference type="Proteomes" id="UP001575105"/>
    </source>
</evidence>